<dbReference type="Proteomes" id="UP001569154">
    <property type="component" value="Unassembled WGS sequence"/>
</dbReference>
<evidence type="ECO:0000256" key="2">
    <source>
        <dbReference type="SAM" id="Phobius"/>
    </source>
</evidence>
<sequence length="222" mass="25229">MNKTQAIIKRTFDIIVSLVGIVVLFPLMLICFAISTWDTKSLGIFMQKRVGLFGKTFTVIKIKTMRNIDGHITTVTSVNDPRITTIGRLLRKYKLDELPQLFNVLSGSMSFVGPRPDVPGFADELNEEDSIILTIRPGITGLATLKLKNEESILEQVKNQEKFNREVLFPLKVAFNLKYLREYSFRKDIDIILQTVCGSTIFFKVETEIDSANECVKLKEAF</sequence>
<dbReference type="InterPro" id="IPR003362">
    <property type="entry name" value="Bact_transf"/>
</dbReference>
<feature type="domain" description="Bacterial sugar transferase" evidence="3">
    <location>
        <begin position="9"/>
        <end position="196"/>
    </location>
</feature>
<gene>
    <name evidence="4" type="ORF">ACED35_01525</name>
</gene>
<protein>
    <submittedName>
        <fullName evidence="4">Sugar transferase</fullName>
    </submittedName>
</protein>
<dbReference type="PANTHER" id="PTHR30576">
    <property type="entry name" value="COLANIC BIOSYNTHESIS UDP-GLUCOSE LIPID CARRIER TRANSFERASE"/>
    <property type="match status" value="1"/>
</dbReference>
<dbReference type="EMBL" id="JBGONM010000002">
    <property type="protein sequence ID" value="MEZ8079771.1"/>
    <property type="molecule type" value="Genomic_DNA"/>
</dbReference>
<evidence type="ECO:0000259" key="3">
    <source>
        <dbReference type="Pfam" id="PF02397"/>
    </source>
</evidence>
<accession>A0ABV4KWB9</accession>
<name>A0ABV4KWB9_9GAMM</name>
<evidence type="ECO:0000313" key="5">
    <source>
        <dbReference type="Proteomes" id="UP001569154"/>
    </source>
</evidence>
<dbReference type="GO" id="GO:0016740">
    <property type="term" value="F:transferase activity"/>
    <property type="evidence" value="ECO:0007669"/>
    <property type="project" value="UniProtKB-KW"/>
</dbReference>
<feature type="transmembrane region" description="Helical" evidence="2">
    <location>
        <begin position="12"/>
        <end position="37"/>
    </location>
</feature>
<evidence type="ECO:0000313" key="4">
    <source>
        <dbReference type="EMBL" id="MEZ8079771.1"/>
    </source>
</evidence>
<reference evidence="4 5" key="1">
    <citation type="submission" date="2024-06" db="EMBL/GenBank/DDBJ databases">
        <authorList>
            <person name="Steensen K."/>
            <person name="Seneca J."/>
            <person name="Bartlau N."/>
            <person name="Yu A.X."/>
            <person name="Polz M.F."/>
        </authorList>
    </citation>
    <scope>NUCLEOTIDE SEQUENCE [LARGE SCALE GENOMIC DNA]</scope>
    <source>
        <strain evidence="4 5">1F260</strain>
    </source>
</reference>
<comment type="similarity">
    <text evidence="1">Belongs to the bacterial sugar transferase family.</text>
</comment>
<keyword evidence="2" id="KW-0812">Transmembrane</keyword>
<dbReference type="RefSeq" id="WP_017014160.1">
    <property type="nucleotide sequence ID" value="NZ_AJYG02000047.1"/>
</dbReference>
<keyword evidence="5" id="KW-1185">Reference proteome</keyword>
<dbReference type="Pfam" id="PF02397">
    <property type="entry name" value="Bac_transf"/>
    <property type="match status" value="1"/>
</dbReference>
<dbReference type="PANTHER" id="PTHR30576:SF20">
    <property type="entry name" value="QUINOVOSAMINEPHOSPHOTRANSFERAE-RELATED"/>
    <property type="match status" value="1"/>
</dbReference>
<keyword evidence="2" id="KW-0472">Membrane</keyword>
<keyword evidence="2" id="KW-1133">Transmembrane helix</keyword>
<proteinExistence type="inferred from homology"/>
<organism evidence="4 5">
    <name type="scientific">Enterovibrio norvegicus</name>
    <dbReference type="NCBI Taxonomy" id="188144"/>
    <lineage>
        <taxon>Bacteria</taxon>
        <taxon>Pseudomonadati</taxon>
        <taxon>Pseudomonadota</taxon>
        <taxon>Gammaproteobacteria</taxon>
        <taxon>Vibrionales</taxon>
        <taxon>Vibrionaceae</taxon>
        <taxon>Enterovibrio</taxon>
    </lineage>
</organism>
<evidence type="ECO:0000256" key="1">
    <source>
        <dbReference type="ARBA" id="ARBA00006464"/>
    </source>
</evidence>
<comment type="caution">
    <text evidence="4">The sequence shown here is derived from an EMBL/GenBank/DDBJ whole genome shotgun (WGS) entry which is preliminary data.</text>
</comment>
<keyword evidence="4" id="KW-0808">Transferase</keyword>